<accession>A0A8J4Y242</accession>
<gene>
    <name evidence="1" type="ORF">GWK47_011040</name>
</gene>
<dbReference type="PANTHER" id="PTHR23274:SF51">
    <property type="entry name" value="OS03G0423850 PROTEIN"/>
    <property type="match status" value="1"/>
</dbReference>
<dbReference type="AlphaFoldDB" id="A0A8J4Y242"/>
<dbReference type="EMBL" id="JACEEZ010019327">
    <property type="protein sequence ID" value="KAG0715829.1"/>
    <property type="molecule type" value="Genomic_DNA"/>
</dbReference>
<dbReference type="PANTHER" id="PTHR23274">
    <property type="entry name" value="DNA HELICASE-RELATED"/>
    <property type="match status" value="1"/>
</dbReference>
<protein>
    <recommendedName>
        <fullName evidence="3">ATP-dependent DNA helicase</fullName>
    </recommendedName>
</protein>
<dbReference type="GO" id="GO:0006260">
    <property type="term" value="P:DNA replication"/>
    <property type="evidence" value="ECO:0007669"/>
    <property type="project" value="TreeGrafter"/>
</dbReference>
<dbReference type="InterPro" id="IPR027417">
    <property type="entry name" value="P-loop_NTPase"/>
</dbReference>
<proteinExistence type="predicted"/>
<dbReference type="Proteomes" id="UP000770661">
    <property type="component" value="Unassembled WGS sequence"/>
</dbReference>
<evidence type="ECO:0000313" key="2">
    <source>
        <dbReference type="Proteomes" id="UP000770661"/>
    </source>
</evidence>
<dbReference type="GO" id="GO:0005657">
    <property type="term" value="C:replication fork"/>
    <property type="evidence" value="ECO:0007669"/>
    <property type="project" value="TreeGrafter"/>
</dbReference>
<name>A0A8J4Y242_CHIOP</name>
<dbReference type="SUPFAM" id="SSF52540">
    <property type="entry name" value="P-loop containing nucleoside triphosphate hydrolases"/>
    <property type="match status" value="1"/>
</dbReference>
<comment type="caution">
    <text evidence="1">The sequence shown here is derived from an EMBL/GenBank/DDBJ whole genome shotgun (WGS) entry which is preliminary data.</text>
</comment>
<sequence>MVLRNICPQGIVNGTICVVRGISAKALQLQVIPGPSRGDDFYLSRVPIITQAASGTRFRRRRLQFPICVPFTMTINKCQGQTKSYVGVNLPTPLFTYGQLYVSLSRVGCANAVEVLEHPGITRNVVYREAL</sequence>
<keyword evidence="2" id="KW-1185">Reference proteome</keyword>
<dbReference type="OrthoDB" id="272985at2759"/>
<evidence type="ECO:0008006" key="3">
    <source>
        <dbReference type="Google" id="ProtNLM"/>
    </source>
</evidence>
<organism evidence="1 2">
    <name type="scientific">Chionoecetes opilio</name>
    <name type="common">Atlantic snow crab</name>
    <name type="synonym">Cancer opilio</name>
    <dbReference type="NCBI Taxonomy" id="41210"/>
    <lineage>
        <taxon>Eukaryota</taxon>
        <taxon>Metazoa</taxon>
        <taxon>Ecdysozoa</taxon>
        <taxon>Arthropoda</taxon>
        <taxon>Crustacea</taxon>
        <taxon>Multicrustacea</taxon>
        <taxon>Malacostraca</taxon>
        <taxon>Eumalacostraca</taxon>
        <taxon>Eucarida</taxon>
        <taxon>Decapoda</taxon>
        <taxon>Pleocyemata</taxon>
        <taxon>Brachyura</taxon>
        <taxon>Eubrachyura</taxon>
        <taxon>Majoidea</taxon>
        <taxon>Majidae</taxon>
        <taxon>Chionoecetes</taxon>
    </lineage>
</organism>
<reference evidence="1" key="1">
    <citation type="submission" date="2020-07" db="EMBL/GenBank/DDBJ databases">
        <title>The High-quality genome of the commercially important snow crab, Chionoecetes opilio.</title>
        <authorList>
            <person name="Jeong J.-H."/>
            <person name="Ryu S."/>
        </authorList>
    </citation>
    <scope>NUCLEOTIDE SEQUENCE</scope>
    <source>
        <strain evidence="1">MADBK_172401_WGS</strain>
        <tissue evidence="1">Digestive gland</tissue>
    </source>
</reference>
<evidence type="ECO:0000313" key="1">
    <source>
        <dbReference type="EMBL" id="KAG0715829.1"/>
    </source>
</evidence>